<organism evidence="1 2">
    <name type="scientific">Chryseobacterium daecheongense</name>
    <dbReference type="NCBI Taxonomy" id="192389"/>
    <lineage>
        <taxon>Bacteria</taxon>
        <taxon>Pseudomonadati</taxon>
        <taxon>Bacteroidota</taxon>
        <taxon>Flavobacteriia</taxon>
        <taxon>Flavobacteriales</taxon>
        <taxon>Weeksellaceae</taxon>
        <taxon>Chryseobacterium group</taxon>
        <taxon>Chryseobacterium</taxon>
    </lineage>
</organism>
<sequence length="30" mass="3674">MKLFMVEKDRIYLEFSSQKMVLNPKRETVI</sequence>
<dbReference type="EMBL" id="SOQW01000001">
    <property type="protein sequence ID" value="TDX94983.1"/>
    <property type="molecule type" value="Genomic_DNA"/>
</dbReference>
<name>A0ABY2FZ05_9FLAO</name>
<keyword evidence="2" id="KW-1185">Reference proteome</keyword>
<proteinExistence type="predicted"/>
<accession>A0ABY2FZ05</accession>
<reference evidence="1 2" key="1">
    <citation type="submission" date="2019-03" db="EMBL/GenBank/DDBJ databases">
        <title>Genomic Encyclopedia of Archaeal and Bacterial Type Strains, Phase II (KMG-II): from individual species to whole genera.</title>
        <authorList>
            <person name="Goeker M."/>
        </authorList>
    </citation>
    <scope>NUCLEOTIDE SEQUENCE [LARGE SCALE GENOMIC DNA]</scope>
    <source>
        <strain evidence="1 2">DSM 15235</strain>
    </source>
</reference>
<gene>
    <name evidence="1" type="ORF">BCF50_0755</name>
</gene>
<protein>
    <submittedName>
        <fullName evidence="1">Uncharacterized protein</fullName>
    </submittedName>
</protein>
<comment type="caution">
    <text evidence="1">The sequence shown here is derived from an EMBL/GenBank/DDBJ whole genome shotgun (WGS) entry which is preliminary data.</text>
</comment>
<evidence type="ECO:0000313" key="1">
    <source>
        <dbReference type="EMBL" id="TDX94983.1"/>
    </source>
</evidence>
<dbReference type="Proteomes" id="UP000295709">
    <property type="component" value="Unassembled WGS sequence"/>
</dbReference>
<evidence type="ECO:0000313" key="2">
    <source>
        <dbReference type="Proteomes" id="UP000295709"/>
    </source>
</evidence>